<reference evidence="1" key="1">
    <citation type="submission" date="2023-07" db="EMBL/GenBank/DDBJ databases">
        <title>Black Yeasts Isolated from many extreme environments.</title>
        <authorList>
            <person name="Coleine C."/>
            <person name="Stajich J.E."/>
            <person name="Selbmann L."/>
        </authorList>
    </citation>
    <scope>NUCLEOTIDE SEQUENCE</scope>
    <source>
        <strain evidence="1">CCFEE 5714</strain>
    </source>
</reference>
<keyword evidence="2" id="KW-1185">Reference proteome</keyword>
<evidence type="ECO:0000313" key="2">
    <source>
        <dbReference type="Proteomes" id="UP001281147"/>
    </source>
</evidence>
<dbReference type="Proteomes" id="UP001281147">
    <property type="component" value="Unassembled WGS sequence"/>
</dbReference>
<evidence type="ECO:0000313" key="1">
    <source>
        <dbReference type="EMBL" id="KAK3708772.1"/>
    </source>
</evidence>
<dbReference type="EMBL" id="JAUTXU010000098">
    <property type="protein sequence ID" value="KAK3708772.1"/>
    <property type="molecule type" value="Genomic_DNA"/>
</dbReference>
<gene>
    <name evidence="1" type="ORF">LTR37_011293</name>
</gene>
<organism evidence="1 2">
    <name type="scientific">Vermiconidia calcicola</name>
    <dbReference type="NCBI Taxonomy" id="1690605"/>
    <lineage>
        <taxon>Eukaryota</taxon>
        <taxon>Fungi</taxon>
        <taxon>Dikarya</taxon>
        <taxon>Ascomycota</taxon>
        <taxon>Pezizomycotina</taxon>
        <taxon>Dothideomycetes</taxon>
        <taxon>Dothideomycetidae</taxon>
        <taxon>Mycosphaerellales</taxon>
        <taxon>Extremaceae</taxon>
        <taxon>Vermiconidia</taxon>
    </lineage>
</organism>
<protein>
    <submittedName>
        <fullName evidence="1">Uncharacterized protein</fullName>
    </submittedName>
</protein>
<name>A0ACC3N2M9_9PEZI</name>
<accession>A0ACC3N2M9</accession>
<comment type="caution">
    <text evidence="1">The sequence shown here is derived from an EMBL/GenBank/DDBJ whole genome shotgun (WGS) entry which is preliminary data.</text>
</comment>
<sequence>MDHQEQNGNGQHLWHLMDFSTAAMHHRQHGHSPGFFRFLDLPAELRLQIYDFYFTRNKYPDLDLLQFRYFRSHIIPSGLTAVCRQIHAETQEIYKQARAEFVHNTVFSLNVSTGEPPPEREAILDAVRGLPHALHIRQVAFITFKNTVRIEAKMLSDGAVEWKVMIGPSSRHESFKLENKHRMHLRRLQNDLSKDAPKVQSASAGLDVSRCLEAVHKLR</sequence>
<proteinExistence type="predicted"/>